<dbReference type="SUPFAM" id="SSF46785">
    <property type="entry name" value="Winged helix' DNA-binding domain"/>
    <property type="match status" value="1"/>
</dbReference>
<keyword evidence="4" id="KW-0238">DNA-binding</keyword>
<evidence type="ECO:0000256" key="3">
    <source>
        <dbReference type="ARBA" id="ARBA00023015"/>
    </source>
</evidence>
<evidence type="ECO:0000313" key="7">
    <source>
        <dbReference type="EMBL" id="UPL16937.1"/>
    </source>
</evidence>
<dbReference type="RefSeq" id="WP_261812188.1">
    <property type="nucleotide sequence ID" value="NZ_CP078078.1"/>
</dbReference>
<reference evidence="7 8" key="1">
    <citation type="submission" date="2021-06" db="EMBL/GenBank/DDBJ databases">
        <title>Genome-based taxonomic framework of Microbacterium strains isolated from marine environment, the description of four new species and reclassification of four preexisting species.</title>
        <authorList>
            <person name="Lee S.D."/>
            <person name="Kim S.-M."/>
            <person name="Byeon Y.-S."/>
            <person name="Yang H.L."/>
            <person name="Kim I.S."/>
        </authorList>
    </citation>
    <scope>NUCLEOTIDE SEQUENCE [LARGE SCALE GENOMIC DNA]</scope>
    <source>
        <strain evidence="7 8">KSW4-10</strain>
    </source>
</reference>
<dbReference type="InterPro" id="IPR015421">
    <property type="entry name" value="PyrdxlP-dep_Trfase_major"/>
</dbReference>
<evidence type="ECO:0000259" key="6">
    <source>
        <dbReference type="PROSITE" id="PS50949"/>
    </source>
</evidence>
<keyword evidence="7" id="KW-0032">Aminotransferase</keyword>
<dbReference type="GO" id="GO:0008483">
    <property type="term" value="F:transaminase activity"/>
    <property type="evidence" value="ECO:0007669"/>
    <property type="project" value="UniProtKB-KW"/>
</dbReference>
<sequence length="484" mass="52028">MQNTRPILAWETLLDLGAESGPSVRLPLRDRVESAVRRAIDEGRLSPGAAVPPSRALAETLGVSRWVVTEAYGQLVAEGVLEARTGSATRVAERPVMPNAARLPDRPWPRDLAPTPVAAPAPPIRYDLRPGIPDLRATPRSRWAAAVRAGLADLPDRDLIAAHPFGYAPARAAVAAYLARSRHADAEPDRVSITHGATDGMDILTRELHGRGHRTILVEDPSWPRLRVIAEHNGLRPVPVPVDDDGVDTEMLAALAARTGARAALVTPAHQFPLGAALAPARREQLVRWARDCAGLVIEDDYDAEFRYDRRPVPALQRLAPDSVVLIGSLSKSVSPALGLGWMVLPPGLTPAPSPSAPSLIDQAALAHFLTQGDFERHLRASRTRFRRRRQRLLDALTAELPELRVSGIAAGMHLVLTLPTHARASAVVDAGSAEGLALTPLHRYTDTADPPDALVLGYGHLDDALVEEAVARLAAVLDSPLVR</sequence>
<dbReference type="PRINTS" id="PR00035">
    <property type="entry name" value="HTHGNTR"/>
</dbReference>
<evidence type="ECO:0000256" key="2">
    <source>
        <dbReference type="ARBA" id="ARBA00022898"/>
    </source>
</evidence>
<dbReference type="InterPro" id="IPR004839">
    <property type="entry name" value="Aminotransferase_I/II_large"/>
</dbReference>
<proteinExistence type="inferred from homology"/>
<dbReference type="PANTHER" id="PTHR46577:SF1">
    <property type="entry name" value="HTH-TYPE TRANSCRIPTIONAL REGULATORY PROTEIN GABR"/>
    <property type="match status" value="1"/>
</dbReference>
<feature type="domain" description="HTH gntR-type" evidence="6">
    <location>
        <begin position="26"/>
        <end position="94"/>
    </location>
</feature>
<accession>A0ABY4IVY1</accession>
<keyword evidence="5" id="KW-0804">Transcription</keyword>
<dbReference type="InterPro" id="IPR015424">
    <property type="entry name" value="PyrdxlP-dep_Trfase"/>
</dbReference>
<evidence type="ECO:0000256" key="5">
    <source>
        <dbReference type="ARBA" id="ARBA00023163"/>
    </source>
</evidence>
<dbReference type="Pfam" id="PF00155">
    <property type="entry name" value="Aminotran_1_2"/>
    <property type="match status" value="1"/>
</dbReference>
<dbReference type="InterPro" id="IPR036390">
    <property type="entry name" value="WH_DNA-bd_sf"/>
</dbReference>
<dbReference type="InterPro" id="IPR051446">
    <property type="entry name" value="HTH_trans_reg/aminotransferase"/>
</dbReference>
<dbReference type="PROSITE" id="PS50949">
    <property type="entry name" value="HTH_GNTR"/>
    <property type="match status" value="1"/>
</dbReference>
<dbReference type="CDD" id="cd00609">
    <property type="entry name" value="AAT_like"/>
    <property type="match status" value="1"/>
</dbReference>
<keyword evidence="3" id="KW-0805">Transcription regulation</keyword>
<keyword evidence="8" id="KW-1185">Reference proteome</keyword>
<protein>
    <submittedName>
        <fullName evidence="7">PLP-dependent aminotransferase family protein</fullName>
    </submittedName>
</protein>
<evidence type="ECO:0000256" key="1">
    <source>
        <dbReference type="ARBA" id="ARBA00005384"/>
    </source>
</evidence>
<dbReference type="PANTHER" id="PTHR46577">
    <property type="entry name" value="HTH-TYPE TRANSCRIPTIONAL REGULATORY PROTEIN GABR"/>
    <property type="match status" value="1"/>
</dbReference>
<dbReference type="Pfam" id="PF00392">
    <property type="entry name" value="GntR"/>
    <property type="match status" value="1"/>
</dbReference>
<dbReference type="Gene3D" id="3.40.640.10">
    <property type="entry name" value="Type I PLP-dependent aspartate aminotransferase-like (Major domain)"/>
    <property type="match status" value="1"/>
</dbReference>
<keyword evidence="2" id="KW-0663">Pyridoxal phosphate</keyword>
<dbReference type="Gene3D" id="1.10.10.10">
    <property type="entry name" value="Winged helix-like DNA-binding domain superfamily/Winged helix DNA-binding domain"/>
    <property type="match status" value="1"/>
</dbReference>
<name>A0ABY4IVY1_9MICO</name>
<dbReference type="CDD" id="cd07377">
    <property type="entry name" value="WHTH_GntR"/>
    <property type="match status" value="1"/>
</dbReference>
<keyword evidence="7" id="KW-0808">Transferase</keyword>
<evidence type="ECO:0000256" key="4">
    <source>
        <dbReference type="ARBA" id="ARBA00023125"/>
    </source>
</evidence>
<dbReference type="InterPro" id="IPR000524">
    <property type="entry name" value="Tscrpt_reg_HTH_GntR"/>
</dbReference>
<comment type="similarity">
    <text evidence="1">In the C-terminal section; belongs to the class-I pyridoxal-phosphate-dependent aminotransferase family.</text>
</comment>
<dbReference type="Proteomes" id="UP000830631">
    <property type="component" value="Chromosome"/>
</dbReference>
<evidence type="ECO:0000313" key="8">
    <source>
        <dbReference type="Proteomes" id="UP000830631"/>
    </source>
</evidence>
<dbReference type="SUPFAM" id="SSF53383">
    <property type="entry name" value="PLP-dependent transferases"/>
    <property type="match status" value="1"/>
</dbReference>
<organism evidence="7 8">
    <name type="scientific">Microbacterium aurugineum</name>
    <dbReference type="NCBI Taxonomy" id="2851642"/>
    <lineage>
        <taxon>Bacteria</taxon>
        <taxon>Bacillati</taxon>
        <taxon>Actinomycetota</taxon>
        <taxon>Actinomycetes</taxon>
        <taxon>Micrococcales</taxon>
        <taxon>Microbacteriaceae</taxon>
        <taxon>Microbacterium</taxon>
    </lineage>
</organism>
<gene>
    <name evidence="7" type="ORF">KV397_03740</name>
</gene>
<dbReference type="InterPro" id="IPR036388">
    <property type="entry name" value="WH-like_DNA-bd_sf"/>
</dbReference>
<dbReference type="EMBL" id="CP078078">
    <property type="protein sequence ID" value="UPL16937.1"/>
    <property type="molecule type" value="Genomic_DNA"/>
</dbReference>
<dbReference type="SMART" id="SM00345">
    <property type="entry name" value="HTH_GNTR"/>
    <property type="match status" value="1"/>
</dbReference>